<protein>
    <submittedName>
        <fullName evidence="7">Lysoplasmalogenase family protein</fullName>
    </submittedName>
</protein>
<keyword evidence="8" id="KW-1185">Reference proteome</keyword>
<keyword evidence="3 6" id="KW-0812">Transmembrane</keyword>
<feature type="transmembrane region" description="Helical" evidence="6">
    <location>
        <begin position="77"/>
        <end position="98"/>
    </location>
</feature>
<keyword evidence="4 6" id="KW-1133">Transmembrane helix</keyword>
<evidence type="ECO:0000313" key="7">
    <source>
        <dbReference type="EMBL" id="MFC4335504.1"/>
    </source>
</evidence>
<comment type="subcellular location">
    <subcellularLocation>
        <location evidence="1">Membrane</location>
        <topology evidence="1">Multi-pass membrane protein</topology>
    </subcellularLocation>
</comment>
<gene>
    <name evidence="7" type="ORF">ACFPET_09865</name>
</gene>
<name>A0ABV8TXG4_9ACTN</name>
<evidence type="ECO:0000313" key="8">
    <source>
        <dbReference type="Proteomes" id="UP001595823"/>
    </source>
</evidence>
<dbReference type="Pfam" id="PF07947">
    <property type="entry name" value="YhhN"/>
    <property type="match status" value="1"/>
</dbReference>
<evidence type="ECO:0000256" key="2">
    <source>
        <dbReference type="ARBA" id="ARBA00007375"/>
    </source>
</evidence>
<feature type="transmembrane region" description="Helical" evidence="6">
    <location>
        <begin position="188"/>
        <end position="208"/>
    </location>
</feature>
<accession>A0ABV8TXG4</accession>
<feature type="transmembrane region" description="Helical" evidence="6">
    <location>
        <begin position="134"/>
        <end position="152"/>
    </location>
</feature>
<keyword evidence="5 6" id="KW-0472">Membrane</keyword>
<evidence type="ECO:0000256" key="3">
    <source>
        <dbReference type="ARBA" id="ARBA00022692"/>
    </source>
</evidence>
<dbReference type="InterPro" id="IPR012506">
    <property type="entry name" value="TMEM86B-like"/>
</dbReference>
<feature type="transmembrane region" description="Helical" evidence="6">
    <location>
        <begin position="110"/>
        <end position="128"/>
    </location>
</feature>
<feature type="transmembrane region" description="Helical" evidence="6">
    <location>
        <begin position="159"/>
        <end position="176"/>
    </location>
</feature>
<feature type="transmembrane region" description="Helical" evidence="6">
    <location>
        <begin position="54"/>
        <end position="71"/>
    </location>
</feature>
<evidence type="ECO:0000256" key="6">
    <source>
        <dbReference type="SAM" id="Phobius"/>
    </source>
</evidence>
<organism evidence="7 8">
    <name type="scientific">Salininema proteolyticum</name>
    <dbReference type="NCBI Taxonomy" id="1607685"/>
    <lineage>
        <taxon>Bacteria</taxon>
        <taxon>Bacillati</taxon>
        <taxon>Actinomycetota</taxon>
        <taxon>Actinomycetes</taxon>
        <taxon>Glycomycetales</taxon>
        <taxon>Glycomycetaceae</taxon>
        <taxon>Salininema</taxon>
    </lineage>
</organism>
<comment type="caution">
    <text evidence="7">The sequence shown here is derived from an EMBL/GenBank/DDBJ whole genome shotgun (WGS) entry which is preliminary data.</text>
</comment>
<evidence type="ECO:0000256" key="4">
    <source>
        <dbReference type="ARBA" id="ARBA00022989"/>
    </source>
</evidence>
<dbReference type="Proteomes" id="UP001595823">
    <property type="component" value="Unassembled WGS sequence"/>
</dbReference>
<dbReference type="PANTHER" id="PTHR31885:SF6">
    <property type="entry name" value="GH04784P"/>
    <property type="match status" value="1"/>
</dbReference>
<sequence>MPTLFAVLYAAALGTDVAAIATGADDLRWFSKLALMPLLALYFLALSRGRRERLGLVLPALVAAWAADAALLRGDEISFLAGIALFGVMQVLYMWIFIGRGAVAGVREHWRLPLGLLVFWAAFNVYFWGAFGDFAAPVAIYSALLVGMAVLAAGLRDRWLTAGALAFVVSDLMIGLDLADIDFAGRSGAIMVTYAAAQVLIIGSLVRITRTDRDGSRLSPGTPLGVRP</sequence>
<comment type="similarity">
    <text evidence="2">Belongs to the TMEM86 family.</text>
</comment>
<proteinExistence type="inferred from homology"/>
<dbReference type="EMBL" id="JBHSDK010000013">
    <property type="protein sequence ID" value="MFC4335504.1"/>
    <property type="molecule type" value="Genomic_DNA"/>
</dbReference>
<evidence type="ECO:0000256" key="5">
    <source>
        <dbReference type="ARBA" id="ARBA00023136"/>
    </source>
</evidence>
<dbReference type="PANTHER" id="PTHR31885">
    <property type="entry name" value="GH04784P"/>
    <property type="match status" value="1"/>
</dbReference>
<feature type="transmembrane region" description="Helical" evidence="6">
    <location>
        <begin position="29"/>
        <end position="47"/>
    </location>
</feature>
<reference evidence="8" key="1">
    <citation type="journal article" date="2019" name="Int. J. Syst. Evol. Microbiol.">
        <title>The Global Catalogue of Microorganisms (GCM) 10K type strain sequencing project: providing services to taxonomists for standard genome sequencing and annotation.</title>
        <authorList>
            <consortium name="The Broad Institute Genomics Platform"/>
            <consortium name="The Broad Institute Genome Sequencing Center for Infectious Disease"/>
            <person name="Wu L."/>
            <person name="Ma J."/>
        </authorList>
    </citation>
    <scope>NUCLEOTIDE SEQUENCE [LARGE SCALE GENOMIC DNA]</scope>
    <source>
        <strain evidence="8">IBRC-M 10908</strain>
    </source>
</reference>
<dbReference type="RefSeq" id="WP_380620418.1">
    <property type="nucleotide sequence ID" value="NZ_JBHSDK010000013.1"/>
</dbReference>
<evidence type="ECO:0000256" key="1">
    <source>
        <dbReference type="ARBA" id="ARBA00004141"/>
    </source>
</evidence>